<dbReference type="RefSeq" id="WP_267622886.1">
    <property type="nucleotide sequence ID" value="NZ_JAODIW010000006.1"/>
</dbReference>
<accession>A0ABD5PEU2</accession>
<keyword evidence="2" id="KW-1185">Reference proteome</keyword>
<protein>
    <submittedName>
        <fullName evidence="1">Uncharacterized protein</fullName>
    </submittedName>
</protein>
<evidence type="ECO:0000313" key="1">
    <source>
        <dbReference type="EMBL" id="MFC4359234.1"/>
    </source>
</evidence>
<evidence type="ECO:0000313" key="2">
    <source>
        <dbReference type="Proteomes" id="UP001595921"/>
    </source>
</evidence>
<proteinExistence type="predicted"/>
<dbReference type="Proteomes" id="UP001595921">
    <property type="component" value="Unassembled WGS sequence"/>
</dbReference>
<name>A0ABD5PEU2_9EURY</name>
<organism evidence="1 2">
    <name type="scientific">Halobium salinum</name>
    <dbReference type="NCBI Taxonomy" id="1364940"/>
    <lineage>
        <taxon>Archaea</taxon>
        <taxon>Methanobacteriati</taxon>
        <taxon>Methanobacteriota</taxon>
        <taxon>Stenosarchaea group</taxon>
        <taxon>Halobacteria</taxon>
        <taxon>Halobacteriales</taxon>
        <taxon>Haloferacaceae</taxon>
        <taxon>Halobium</taxon>
    </lineage>
</organism>
<sequence length="288" mass="33468">MRRTEENGGLVDNFHQAVISYHDELESLDEEIGSFVSSGDARIYDVRQSYAMEDEFNDVWPDAVSSRPSEKECWEAYERVREQLGESEGASDVGEYVSDEAFHVLCDGTFKDVIFPIPNYPHIRFETDFDKNDIRNYIMRIQESDLEYVDRVSLNPTTDDTLRLEEINDEDLDERIFAPDDTWPLVSSFSREVSSNWPGQKLVTMFSFVLQDDLESTDDWLPSSIDQRIDSLVDREEYEQYQDHFVMEVTADENSDGYALEFSVPPGNFQSKMETLETAVKLWKDDED</sequence>
<dbReference type="EMBL" id="JBHSDS010000008">
    <property type="protein sequence ID" value="MFC4359234.1"/>
    <property type="molecule type" value="Genomic_DNA"/>
</dbReference>
<comment type="caution">
    <text evidence="1">The sequence shown here is derived from an EMBL/GenBank/DDBJ whole genome shotgun (WGS) entry which is preliminary data.</text>
</comment>
<reference evidence="1 2" key="1">
    <citation type="journal article" date="2019" name="Int. J. Syst. Evol. Microbiol.">
        <title>The Global Catalogue of Microorganisms (GCM) 10K type strain sequencing project: providing services to taxonomists for standard genome sequencing and annotation.</title>
        <authorList>
            <consortium name="The Broad Institute Genomics Platform"/>
            <consortium name="The Broad Institute Genome Sequencing Center for Infectious Disease"/>
            <person name="Wu L."/>
            <person name="Ma J."/>
        </authorList>
    </citation>
    <scope>NUCLEOTIDE SEQUENCE [LARGE SCALE GENOMIC DNA]</scope>
    <source>
        <strain evidence="1 2">CGMCC 1.12553</strain>
    </source>
</reference>
<gene>
    <name evidence="1" type="ORF">ACFO0N_14910</name>
</gene>
<dbReference type="AlphaFoldDB" id="A0ABD5PEU2"/>